<gene>
    <name evidence="2" type="ORF">GLAREA_03477</name>
</gene>
<accession>S3CY22</accession>
<evidence type="ECO:0000259" key="1">
    <source>
        <dbReference type="Pfam" id="PF06985"/>
    </source>
</evidence>
<protein>
    <recommendedName>
        <fullName evidence="1">Heterokaryon incompatibility domain-containing protein</fullName>
    </recommendedName>
</protein>
<dbReference type="AlphaFoldDB" id="S3CY22"/>
<sequence length="656" mass="75016">MTTYPLLDRTQDDIRLLSFVAPDDPGMSIRATTTTIPLNAAVRSKFKALSYIPGENQVDRRTLILNGERIWVPTYLDAALRLLHNHEQKDVWVDTLCINQEDAAEKKEQANLMPRIFAEADAVMVWLGDSSKWTNSALNFMQTWGNVECNFSDAVQVQKLCDRPELWKRQSWQQVEDLFYLPYWSTRWKLQEMALARKVFILCGKKKIPFRDLEKAVEDWNVLKQPKYAHILNKRNFTISPAVAASSTLRLRSSLRLPQKKKIMTWLSNDPMAYERPKLKLSDYSLDELYALSRIREFDEFTINESITYAKPVRQMLIDFAARIINDCDDLGILELGGIGNLEPEDRYDLPSWAPTWVKGPAAPLPKLYSAAGDSKADCHWGEDEVLGEQNTLRFFASGIRCGKVLQVDTAETMLRNPAEVLGGEFAQYRVNDQHPTGIPVIQAIFRTMILDQCPGSKKRLNIEDPKFYDLAAGFLFMLQLMNQAKKEDLVEMATNYDLRVESSGKYPDFVDSFLKYRRKNPKSMTPQQIIQPFLGLPSRPQTTPAPPTWPDPINPHLGSKNLRQFILEASRCLKGRMMFSLPKGYFGVGPEGMRVGDLVCVVWGCDSPVVLRRLEDHYVLVGNCFVLGLMDGEARLAFEKGLRRGVKRERVFNLR</sequence>
<dbReference type="OrthoDB" id="5312846at2759"/>
<dbReference type="Proteomes" id="UP000016922">
    <property type="component" value="Unassembled WGS sequence"/>
</dbReference>
<dbReference type="PANTHER" id="PTHR24148">
    <property type="entry name" value="ANKYRIN REPEAT DOMAIN-CONTAINING PROTEIN 39 HOMOLOG-RELATED"/>
    <property type="match status" value="1"/>
</dbReference>
<dbReference type="GeneID" id="19462532"/>
<dbReference type="InterPro" id="IPR052895">
    <property type="entry name" value="HetReg/Transcr_Mod"/>
</dbReference>
<evidence type="ECO:0000313" key="3">
    <source>
        <dbReference type="Proteomes" id="UP000016922"/>
    </source>
</evidence>
<feature type="domain" description="Heterokaryon incompatibility" evidence="1">
    <location>
        <begin position="46"/>
        <end position="192"/>
    </location>
</feature>
<dbReference type="RefSeq" id="XP_008081921.1">
    <property type="nucleotide sequence ID" value="XM_008083730.1"/>
</dbReference>
<evidence type="ECO:0000313" key="2">
    <source>
        <dbReference type="EMBL" id="EPE30510.1"/>
    </source>
</evidence>
<dbReference type="EMBL" id="KE145363">
    <property type="protein sequence ID" value="EPE30510.1"/>
    <property type="molecule type" value="Genomic_DNA"/>
</dbReference>
<organism evidence="2 3">
    <name type="scientific">Glarea lozoyensis (strain ATCC 20868 / MF5171)</name>
    <dbReference type="NCBI Taxonomy" id="1116229"/>
    <lineage>
        <taxon>Eukaryota</taxon>
        <taxon>Fungi</taxon>
        <taxon>Dikarya</taxon>
        <taxon>Ascomycota</taxon>
        <taxon>Pezizomycotina</taxon>
        <taxon>Leotiomycetes</taxon>
        <taxon>Helotiales</taxon>
        <taxon>Helotiaceae</taxon>
        <taxon>Glarea</taxon>
    </lineage>
</organism>
<dbReference type="Pfam" id="PF26639">
    <property type="entry name" value="Het-6_barrel"/>
    <property type="match status" value="1"/>
</dbReference>
<proteinExistence type="predicted"/>
<dbReference type="Pfam" id="PF06985">
    <property type="entry name" value="HET"/>
    <property type="match status" value="1"/>
</dbReference>
<dbReference type="HOGENOM" id="CLU_004184_7_2_1"/>
<dbReference type="InterPro" id="IPR010730">
    <property type="entry name" value="HET"/>
</dbReference>
<dbReference type="OMA" id="LHTITHE"/>
<keyword evidence="3" id="KW-1185">Reference proteome</keyword>
<dbReference type="PANTHER" id="PTHR24148:SF64">
    <property type="entry name" value="HETEROKARYON INCOMPATIBILITY DOMAIN-CONTAINING PROTEIN"/>
    <property type="match status" value="1"/>
</dbReference>
<reference evidence="2 3" key="1">
    <citation type="journal article" date="2013" name="BMC Genomics">
        <title>Genomics-driven discovery of the pneumocandin biosynthetic gene cluster in the fungus Glarea lozoyensis.</title>
        <authorList>
            <person name="Chen L."/>
            <person name="Yue Q."/>
            <person name="Zhang X."/>
            <person name="Xiang M."/>
            <person name="Wang C."/>
            <person name="Li S."/>
            <person name="Che Y."/>
            <person name="Ortiz-Lopez F.J."/>
            <person name="Bills G.F."/>
            <person name="Liu X."/>
            <person name="An Z."/>
        </authorList>
    </citation>
    <scope>NUCLEOTIDE SEQUENCE [LARGE SCALE GENOMIC DNA]</scope>
    <source>
        <strain evidence="3">ATCC 20868 / MF5171</strain>
    </source>
</reference>
<name>S3CY22_GLAL2</name>
<dbReference type="KEGG" id="glz:GLAREA_03477"/>